<protein>
    <recommendedName>
        <fullName evidence="3">Peptidase S74 domain-containing protein</fullName>
    </recommendedName>
</protein>
<dbReference type="AlphaFoldDB" id="A0A1Q9EHR4"/>
<keyword evidence="2" id="KW-1185">Reference proteome</keyword>
<evidence type="ECO:0008006" key="3">
    <source>
        <dbReference type="Google" id="ProtNLM"/>
    </source>
</evidence>
<dbReference type="EMBL" id="LSRX01000148">
    <property type="protein sequence ID" value="OLQ06983.1"/>
    <property type="molecule type" value="Genomic_DNA"/>
</dbReference>
<gene>
    <name evidence="1" type="ORF">AK812_SmicGene9642</name>
</gene>
<sequence>MHAAGCSGAKPAEREPASTLNFKAATAQFFVDSTAATGVFPANRGLVVRNAALTGEASLLLDANNQNGVAELKALAGGERGHPGRGAAAPQLFDRIGAGKDHIGFVAQDVQASGSLDATICKTKNLDGRELMAPDYQKLAVVLWGVVKKLQKRVERLEKKKNRKDDSE</sequence>
<accession>A0A1Q9EHR4</accession>
<proteinExistence type="predicted"/>
<name>A0A1Q9EHR4_SYMMI</name>
<organism evidence="1 2">
    <name type="scientific">Symbiodinium microadriaticum</name>
    <name type="common">Dinoflagellate</name>
    <name type="synonym">Zooxanthella microadriatica</name>
    <dbReference type="NCBI Taxonomy" id="2951"/>
    <lineage>
        <taxon>Eukaryota</taxon>
        <taxon>Sar</taxon>
        <taxon>Alveolata</taxon>
        <taxon>Dinophyceae</taxon>
        <taxon>Suessiales</taxon>
        <taxon>Symbiodiniaceae</taxon>
        <taxon>Symbiodinium</taxon>
    </lineage>
</organism>
<dbReference type="Proteomes" id="UP000186817">
    <property type="component" value="Unassembled WGS sequence"/>
</dbReference>
<reference evidence="1 2" key="1">
    <citation type="submission" date="2016-02" db="EMBL/GenBank/DDBJ databases">
        <title>Genome analysis of coral dinoflagellate symbionts highlights evolutionary adaptations to a symbiotic lifestyle.</title>
        <authorList>
            <person name="Aranda M."/>
            <person name="Li Y."/>
            <person name="Liew Y.J."/>
            <person name="Baumgarten S."/>
            <person name="Simakov O."/>
            <person name="Wilson M."/>
            <person name="Piel J."/>
            <person name="Ashoor H."/>
            <person name="Bougouffa S."/>
            <person name="Bajic V.B."/>
            <person name="Ryu T."/>
            <person name="Ravasi T."/>
            <person name="Bayer T."/>
            <person name="Micklem G."/>
            <person name="Kim H."/>
            <person name="Bhak J."/>
            <person name="Lajeunesse T.C."/>
            <person name="Voolstra C.R."/>
        </authorList>
    </citation>
    <scope>NUCLEOTIDE SEQUENCE [LARGE SCALE GENOMIC DNA]</scope>
    <source>
        <strain evidence="1 2">CCMP2467</strain>
    </source>
</reference>
<evidence type="ECO:0000313" key="2">
    <source>
        <dbReference type="Proteomes" id="UP000186817"/>
    </source>
</evidence>
<evidence type="ECO:0000313" key="1">
    <source>
        <dbReference type="EMBL" id="OLQ06983.1"/>
    </source>
</evidence>
<comment type="caution">
    <text evidence="1">The sequence shown here is derived from an EMBL/GenBank/DDBJ whole genome shotgun (WGS) entry which is preliminary data.</text>
</comment>
<dbReference type="OrthoDB" id="10313833at2759"/>